<feature type="transmembrane region" description="Helical" evidence="1">
    <location>
        <begin position="260"/>
        <end position="282"/>
    </location>
</feature>
<gene>
    <name evidence="2" type="ORF">VP01_347g2</name>
</gene>
<dbReference type="VEuPathDB" id="FungiDB:VP01_347g2"/>
<keyword evidence="1" id="KW-0812">Transmembrane</keyword>
<dbReference type="Proteomes" id="UP000037035">
    <property type="component" value="Unassembled WGS sequence"/>
</dbReference>
<name>A0A0L6UWR9_9BASI</name>
<reference evidence="2 3" key="1">
    <citation type="submission" date="2015-08" db="EMBL/GenBank/DDBJ databases">
        <title>Next Generation Sequencing and Analysis of the Genome of Puccinia sorghi L Schw, the Causal Agent of Maize Common Rust.</title>
        <authorList>
            <person name="Rochi L."/>
            <person name="Burguener G."/>
            <person name="Darino M."/>
            <person name="Turjanski A."/>
            <person name="Kreff E."/>
            <person name="Dieguez M.J."/>
            <person name="Sacco F."/>
        </authorList>
    </citation>
    <scope>NUCLEOTIDE SEQUENCE [LARGE SCALE GENOMIC DNA]</scope>
    <source>
        <strain evidence="2 3">RO10H11247</strain>
    </source>
</reference>
<protein>
    <submittedName>
        <fullName evidence="2">Uncharacterized protein</fullName>
    </submittedName>
</protein>
<dbReference type="EMBL" id="LAVV01008479">
    <property type="protein sequence ID" value="KNZ52692.1"/>
    <property type="molecule type" value="Genomic_DNA"/>
</dbReference>
<dbReference type="AlphaFoldDB" id="A0A0L6UWR9"/>
<organism evidence="2 3">
    <name type="scientific">Puccinia sorghi</name>
    <dbReference type="NCBI Taxonomy" id="27349"/>
    <lineage>
        <taxon>Eukaryota</taxon>
        <taxon>Fungi</taxon>
        <taxon>Dikarya</taxon>
        <taxon>Basidiomycota</taxon>
        <taxon>Pucciniomycotina</taxon>
        <taxon>Pucciniomycetes</taxon>
        <taxon>Pucciniales</taxon>
        <taxon>Pucciniaceae</taxon>
        <taxon>Puccinia</taxon>
    </lineage>
</organism>
<evidence type="ECO:0000313" key="3">
    <source>
        <dbReference type="Proteomes" id="UP000037035"/>
    </source>
</evidence>
<evidence type="ECO:0000256" key="1">
    <source>
        <dbReference type="SAM" id="Phobius"/>
    </source>
</evidence>
<comment type="caution">
    <text evidence="2">The sequence shown here is derived from an EMBL/GenBank/DDBJ whole genome shotgun (WGS) entry which is preliminary data.</text>
</comment>
<proteinExistence type="predicted"/>
<sequence>MLLKSTRYSTKHLLIHFNTRHSTNESSTFVESKANLLFKLQLSRKGTSKFTQLKNQLASLISTRNNPSLSLNQILGYLNGSINCLAGLPQSTIHPCLYFHLSFLLCFDPLLSSASSSSLYTPFAYISSCTSLILFSFPQLINIPNPPLVRWVGCMRETKEIISRAFVGAVIRQFWALEWASEVGQADESCCRGNTDWAWESEEFGISQWGLDTGLNRRSRTGVKLQITPGRRGILTVLSKFSAVNPKITQYKRREKLQSISCTVFISTTLFKFLSPCSRAILDKQKKEEYTHILSQFMKHMGFVSVFAEVFFFFFDSGYYLDRNNKYKKHDIKIQGFTFPG</sequence>
<keyword evidence="1" id="KW-0472">Membrane</keyword>
<keyword evidence="3" id="KW-1185">Reference proteome</keyword>
<keyword evidence="1" id="KW-1133">Transmembrane helix</keyword>
<evidence type="ECO:0000313" key="2">
    <source>
        <dbReference type="EMBL" id="KNZ52692.1"/>
    </source>
</evidence>
<accession>A0A0L6UWR9</accession>
<feature type="transmembrane region" description="Helical" evidence="1">
    <location>
        <begin position="302"/>
        <end position="321"/>
    </location>
</feature>